<dbReference type="OrthoDB" id="441223at2759"/>
<comment type="similarity">
    <text evidence="2 11">Belongs to the KRR1 family.</text>
</comment>
<feature type="region of interest" description="Disordered" evidence="12">
    <location>
        <begin position="311"/>
        <end position="385"/>
    </location>
</feature>
<evidence type="ECO:0000256" key="4">
    <source>
        <dbReference type="ARBA" id="ARBA00022517"/>
    </source>
</evidence>
<dbReference type="GO" id="GO:0006364">
    <property type="term" value="P:rRNA processing"/>
    <property type="evidence" value="ECO:0007669"/>
    <property type="project" value="UniProtKB-KW"/>
</dbReference>
<feature type="region of interest" description="Disordered" evidence="12">
    <location>
        <begin position="1"/>
        <end position="29"/>
    </location>
</feature>
<evidence type="ECO:0000256" key="9">
    <source>
        <dbReference type="ARBA" id="ARBA00024668"/>
    </source>
</evidence>
<dbReference type="FunFam" id="3.30.1370.10:FF:000014">
    <property type="entry name" value="KRR1 small subunit processome component"/>
    <property type="match status" value="1"/>
</dbReference>
<dbReference type="InterPro" id="IPR024166">
    <property type="entry name" value="rRNA_assembly_KRR1"/>
</dbReference>
<proteinExistence type="inferred from homology"/>
<evidence type="ECO:0000256" key="6">
    <source>
        <dbReference type="ARBA" id="ARBA00022884"/>
    </source>
</evidence>
<sequence length="385" mass="44163">MADASSSPPPAQVSKNKKHRKDKPWDDDSIDHWNVPKFTSDEIKGPFLEESSFATLFPKYRERYLKEVWGHVTSVLDKHGLACTLDLVEGSMTVKTTRKTFDPYIILKARDMIRLLSRSVPFPQAVKILEDGVECDVIKIGNLLRNKERFVKRRQRIIGPNGSTLKAIELLTGCYVLVQGNTVSAMGQFKNLKEVRRIVIDCLKNIHPIYHIKELMIKRELAKDPKLAQENWDRFLPKFKKQNQKKPKSNPTTVTSTPTGANATEVAGGQPNKTSKKDKIKPKTYTPFPPPQQPSKIDLELESGEYFLKPRQKKQAEEHKKLVKQQQHKQKRELQRHKSFIPPTEVGQTSKNVNNQKRKRDTDPEDSAPKKDTERKEGKKSKSVK</sequence>
<evidence type="ECO:0000313" key="14">
    <source>
        <dbReference type="EMBL" id="SPO26431.1"/>
    </source>
</evidence>
<evidence type="ECO:0000256" key="5">
    <source>
        <dbReference type="ARBA" id="ARBA00022552"/>
    </source>
</evidence>
<feature type="region of interest" description="Disordered" evidence="12">
    <location>
        <begin position="238"/>
        <end position="296"/>
    </location>
</feature>
<gene>
    <name evidence="14" type="ORF">UTRI_04020</name>
</gene>
<comment type="subcellular location">
    <subcellularLocation>
        <location evidence="1 11">Nucleus</location>
        <location evidence="1 11">Nucleolus</location>
    </subcellularLocation>
</comment>
<dbReference type="Pfam" id="PF21800">
    <property type="entry name" value="KH_KRR1_2nd"/>
    <property type="match status" value="1"/>
</dbReference>
<dbReference type="PIRSF" id="PIRSF006515">
    <property type="entry name" value="KRR1"/>
    <property type="match status" value="1"/>
</dbReference>
<feature type="compositionally biased region" description="Basic and acidic residues" evidence="12">
    <location>
        <begin position="367"/>
        <end position="377"/>
    </location>
</feature>
<accession>A0A5C3EA11</accession>
<dbReference type="EMBL" id="OOIN01000014">
    <property type="protein sequence ID" value="SPO26431.1"/>
    <property type="molecule type" value="Genomic_DNA"/>
</dbReference>
<dbReference type="InterPro" id="IPR048550">
    <property type="entry name" value="KRR1-like_KH1_euk"/>
</dbReference>
<dbReference type="InterPro" id="IPR048548">
    <property type="entry name" value="KRR1-like_KH2"/>
</dbReference>
<protein>
    <recommendedName>
        <fullName evidence="3 11">KRR1 small subunit processome component</fullName>
    </recommendedName>
    <alternativeName>
        <fullName evidence="11">KRR-R motif-containing protein 1</fullName>
    </alternativeName>
</protein>
<evidence type="ECO:0000256" key="11">
    <source>
        <dbReference type="PIRNR" id="PIRNR006515"/>
    </source>
</evidence>
<evidence type="ECO:0000256" key="12">
    <source>
        <dbReference type="SAM" id="MobiDB-lite"/>
    </source>
</evidence>
<evidence type="ECO:0000313" key="15">
    <source>
        <dbReference type="Proteomes" id="UP000324022"/>
    </source>
</evidence>
<dbReference type="SUPFAM" id="SSF54791">
    <property type="entry name" value="Eukaryotic type KH-domain (KH-domain type I)"/>
    <property type="match status" value="1"/>
</dbReference>
<keyword evidence="4 11" id="KW-0690">Ribosome biogenesis</keyword>
<dbReference type="GO" id="GO:0032040">
    <property type="term" value="C:small-subunit processome"/>
    <property type="evidence" value="ECO:0007669"/>
    <property type="project" value="TreeGrafter"/>
</dbReference>
<dbReference type="InterPro" id="IPR041174">
    <property type="entry name" value="KRR1-like_KH1"/>
</dbReference>
<dbReference type="InterPro" id="IPR048549">
    <property type="entry name" value="KRR1-like_KH2_euk"/>
</dbReference>
<evidence type="ECO:0000256" key="8">
    <source>
        <dbReference type="ARBA" id="ARBA00023274"/>
    </source>
</evidence>
<keyword evidence="8 11" id="KW-0687">Ribonucleoprotein</keyword>
<keyword evidence="7 11" id="KW-0539">Nucleus</keyword>
<reference evidence="14 15" key="1">
    <citation type="submission" date="2018-03" db="EMBL/GenBank/DDBJ databases">
        <authorList>
            <person name="Guldener U."/>
        </authorList>
    </citation>
    <scope>NUCLEOTIDE SEQUENCE [LARGE SCALE GENOMIC DNA]</scope>
    <source>
        <strain evidence="14 15">NBRC100155</strain>
    </source>
</reference>
<feature type="compositionally biased region" description="Polar residues" evidence="12">
    <location>
        <begin position="252"/>
        <end position="262"/>
    </location>
</feature>
<dbReference type="AlphaFoldDB" id="A0A5C3EA11"/>
<dbReference type="InterPro" id="IPR036612">
    <property type="entry name" value="KH_dom_type_1_sf"/>
</dbReference>
<keyword evidence="5 11" id="KW-0698">rRNA processing</keyword>
<keyword evidence="15" id="KW-1185">Reference proteome</keyword>
<feature type="compositionally biased region" description="Basic residues" evidence="12">
    <location>
        <begin position="238"/>
        <end position="248"/>
    </location>
</feature>
<keyword evidence="6 11" id="KW-0694">RNA-binding</keyword>
<comment type="subunit">
    <text evidence="10">Component of the ribosomal small subunit (SSU) processome composed of at least 40 protein subunits and snoRNA U3. Interacts with snoRNA U3. Interacts with MPP10, KRI1 and with ribosomal proteins RPS1A, RPS4A, RPS4B, RPS8A, RPS8B, RPS11A, RPS11B, RPS13, RPS24, RPS25, RPL4A, RPL7B, RPL8, RPL23, RPL25 and RPL28.</text>
</comment>
<dbReference type="FunFam" id="3.30.1370.10:FF:000011">
    <property type="entry name" value="KRR1 small subunit processome component"/>
    <property type="match status" value="1"/>
</dbReference>
<evidence type="ECO:0000259" key="13">
    <source>
        <dbReference type="SMART" id="SM00322"/>
    </source>
</evidence>
<dbReference type="CDD" id="cd22393">
    <property type="entry name" value="KH-I_KRR1_rpt1"/>
    <property type="match status" value="1"/>
</dbReference>
<organism evidence="14 15">
    <name type="scientific">Ustilago trichophora</name>
    <dbReference type="NCBI Taxonomy" id="86804"/>
    <lineage>
        <taxon>Eukaryota</taxon>
        <taxon>Fungi</taxon>
        <taxon>Dikarya</taxon>
        <taxon>Basidiomycota</taxon>
        <taxon>Ustilaginomycotina</taxon>
        <taxon>Ustilaginomycetes</taxon>
        <taxon>Ustilaginales</taxon>
        <taxon>Ustilaginaceae</taxon>
        <taxon>Ustilago</taxon>
    </lineage>
</organism>
<dbReference type="SMART" id="SM00322">
    <property type="entry name" value="KH"/>
    <property type="match status" value="1"/>
</dbReference>
<dbReference type="InterPro" id="IPR004087">
    <property type="entry name" value="KH_dom"/>
</dbReference>
<feature type="compositionally biased region" description="Polar residues" evidence="12">
    <location>
        <begin position="346"/>
        <end position="355"/>
    </location>
</feature>
<feature type="compositionally biased region" description="Basic residues" evidence="12">
    <location>
        <begin position="321"/>
        <end position="339"/>
    </location>
</feature>
<dbReference type="Proteomes" id="UP000324022">
    <property type="component" value="Unassembled WGS sequence"/>
</dbReference>
<comment type="function">
    <text evidence="9">Required for 40S ribosome biogenesis. Involved in nucleolar processing of pre-18S ribosomal RNA and ribosome assembly. Essential for vegetative growth.</text>
</comment>
<dbReference type="Gene3D" id="3.30.1370.10">
    <property type="entry name" value="K Homology domain, type 1"/>
    <property type="match status" value="2"/>
</dbReference>
<dbReference type="PANTHER" id="PTHR12581:SF0">
    <property type="entry name" value="KRR1 SMALL SUBUNIT PROCESSOME COMPONENT HOMOLOG"/>
    <property type="match status" value="1"/>
</dbReference>
<dbReference type="PANTHER" id="PTHR12581">
    <property type="entry name" value="HIV-1 REV BINDING PROTEIN 2, 3"/>
    <property type="match status" value="1"/>
</dbReference>
<evidence type="ECO:0000256" key="3">
    <source>
        <dbReference type="ARBA" id="ARBA00017405"/>
    </source>
</evidence>
<evidence type="ECO:0000256" key="7">
    <source>
        <dbReference type="ARBA" id="ARBA00023242"/>
    </source>
</evidence>
<evidence type="ECO:0000256" key="1">
    <source>
        <dbReference type="ARBA" id="ARBA00004604"/>
    </source>
</evidence>
<name>A0A5C3EA11_9BASI</name>
<dbReference type="Pfam" id="PF17903">
    <property type="entry name" value="KH_KRR1_1st"/>
    <property type="match status" value="1"/>
</dbReference>
<evidence type="ECO:0000256" key="2">
    <source>
        <dbReference type="ARBA" id="ARBA00009344"/>
    </source>
</evidence>
<dbReference type="CDD" id="cd22394">
    <property type="entry name" value="KH-I_KRR1_rpt2"/>
    <property type="match status" value="1"/>
</dbReference>
<evidence type="ECO:0000256" key="10">
    <source>
        <dbReference type="ARBA" id="ARBA00025908"/>
    </source>
</evidence>
<dbReference type="GO" id="GO:0003723">
    <property type="term" value="F:RNA binding"/>
    <property type="evidence" value="ECO:0007669"/>
    <property type="project" value="UniProtKB-KW"/>
</dbReference>
<feature type="domain" description="K Homology" evidence="13">
    <location>
        <begin position="132"/>
        <end position="204"/>
    </location>
</feature>